<protein>
    <submittedName>
        <fullName evidence="2">Ribosome alternative rescue factor ArfA</fullName>
    </submittedName>
</protein>
<evidence type="ECO:0000313" key="3">
    <source>
        <dbReference type="Proteomes" id="UP000602076"/>
    </source>
</evidence>
<accession>A0A927CTA9</accession>
<feature type="region of interest" description="Disordered" evidence="1">
    <location>
        <begin position="24"/>
        <end position="49"/>
    </location>
</feature>
<name>A0A927CTA9_9BACI</name>
<feature type="compositionally biased region" description="Basic residues" evidence="1">
    <location>
        <begin position="28"/>
        <end position="43"/>
    </location>
</feature>
<evidence type="ECO:0000256" key="1">
    <source>
        <dbReference type="SAM" id="MobiDB-lite"/>
    </source>
</evidence>
<comment type="caution">
    <text evidence="2">The sequence shown here is derived from an EMBL/GenBank/DDBJ whole genome shotgun (WGS) entry which is preliminary data.</text>
</comment>
<proteinExistence type="predicted"/>
<dbReference type="Proteomes" id="UP000602076">
    <property type="component" value="Unassembled WGS sequence"/>
</dbReference>
<reference evidence="2" key="1">
    <citation type="submission" date="2020-09" db="EMBL/GenBank/DDBJ databases">
        <title>Bacillus faecalis sp. nov., a moderately halophilic bacterium isolated from cow faeces.</title>
        <authorList>
            <person name="Jiang L."/>
            <person name="Lee J."/>
        </authorList>
    </citation>
    <scope>NUCLEOTIDE SEQUENCE</scope>
    <source>
        <strain evidence="2">AGMB 02131</strain>
    </source>
</reference>
<organism evidence="2 3">
    <name type="scientific">Peribacillus faecalis</name>
    <dbReference type="NCBI Taxonomy" id="2772559"/>
    <lineage>
        <taxon>Bacteria</taxon>
        <taxon>Bacillati</taxon>
        <taxon>Bacillota</taxon>
        <taxon>Bacilli</taxon>
        <taxon>Bacillales</taxon>
        <taxon>Bacillaceae</taxon>
        <taxon>Peribacillus</taxon>
    </lineage>
</organism>
<keyword evidence="3" id="KW-1185">Reference proteome</keyword>
<dbReference type="GO" id="GO:0072344">
    <property type="term" value="P:rescue of stalled ribosome"/>
    <property type="evidence" value="ECO:0007669"/>
    <property type="project" value="InterPro"/>
</dbReference>
<sequence>MKKKQAKTIGEMTNSRRMWGIDASTRIVKNKKGKGSYSRKGKQSWRQGA</sequence>
<dbReference type="InterPro" id="IPR005589">
    <property type="entry name" value="ArfA"/>
</dbReference>
<dbReference type="Pfam" id="PF03889">
    <property type="entry name" value="ArfA"/>
    <property type="match status" value="1"/>
</dbReference>
<dbReference type="AlphaFoldDB" id="A0A927CTA9"/>
<gene>
    <name evidence="2" type="primary">arfA</name>
    <name evidence="2" type="ORF">IEO70_03795</name>
</gene>
<dbReference type="RefSeq" id="WP_190997027.1">
    <property type="nucleotide sequence ID" value="NZ_JACXSI010000007.1"/>
</dbReference>
<dbReference type="EMBL" id="JACXSI010000007">
    <property type="protein sequence ID" value="MBD3107478.1"/>
    <property type="molecule type" value="Genomic_DNA"/>
</dbReference>
<evidence type="ECO:0000313" key="2">
    <source>
        <dbReference type="EMBL" id="MBD3107478.1"/>
    </source>
</evidence>